<dbReference type="Pfam" id="PF07797">
    <property type="entry name" value="DUF1639"/>
    <property type="match status" value="1"/>
</dbReference>
<feature type="compositionally biased region" description="Low complexity" evidence="1">
    <location>
        <begin position="34"/>
        <end position="53"/>
    </location>
</feature>
<feature type="compositionally biased region" description="Low complexity" evidence="1">
    <location>
        <begin position="108"/>
        <end position="121"/>
    </location>
</feature>
<reference evidence="2 3" key="1">
    <citation type="journal article" date="2020" name="bioRxiv">
        <title>Sequence and annotation of 42 cannabis genomes reveals extensive copy number variation in cannabinoid synthesis and pathogen resistance genes.</title>
        <authorList>
            <person name="Mckernan K.J."/>
            <person name="Helbert Y."/>
            <person name="Kane L.T."/>
            <person name="Ebling H."/>
            <person name="Zhang L."/>
            <person name="Liu B."/>
            <person name="Eaton Z."/>
            <person name="Mclaughlin S."/>
            <person name="Kingan S."/>
            <person name="Baybayan P."/>
            <person name="Concepcion G."/>
            <person name="Jordan M."/>
            <person name="Riva A."/>
            <person name="Barbazuk W."/>
            <person name="Harkins T."/>
        </authorList>
    </citation>
    <scope>NUCLEOTIDE SEQUENCE [LARGE SCALE GENOMIC DNA]</scope>
    <source>
        <strain evidence="3">cv. Jamaican Lion 4</strain>
        <tissue evidence="2">Leaf</tissue>
    </source>
</reference>
<protein>
    <submittedName>
        <fullName evidence="2">Uncharacterized protein</fullName>
    </submittedName>
</protein>
<feature type="compositionally biased region" description="Basic residues" evidence="1">
    <location>
        <begin position="269"/>
        <end position="279"/>
    </location>
</feature>
<feature type="compositionally biased region" description="Polar residues" evidence="1">
    <location>
        <begin position="129"/>
        <end position="142"/>
    </location>
</feature>
<dbReference type="PANTHER" id="PTHR33130:SF33">
    <property type="entry name" value="PUTATIVE (DUF1639)-RELATED"/>
    <property type="match status" value="1"/>
</dbReference>
<feature type="region of interest" description="Disordered" evidence="1">
    <location>
        <begin position="269"/>
        <end position="290"/>
    </location>
</feature>
<feature type="compositionally biased region" description="Basic and acidic residues" evidence="1">
    <location>
        <begin position="164"/>
        <end position="179"/>
    </location>
</feature>
<feature type="compositionally biased region" description="Basic and acidic residues" evidence="1">
    <location>
        <begin position="95"/>
        <end position="104"/>
    </location>
</feature>
<feature type="compositionally biased region" description="Pro residues" evidence="1">
    <location>
        <begin position="143"/>
        <end position="153"/>
    </location>
</feature>
<organism evidence="2 3">
    <name type="scientific">Cannabis sativa</name>
    <name type="common">Hemp</name>
    <name type="synonym">Marijuana</name>
    <dbReference type="NCBI Taxonomy" id="3483"/>
    <lineage>
        <taxon>Eukaryota</taxon>
        <taxon>Viridiplantae</taxon>
        <taxon>Streptophyta</taxon>
        <taxon>Embryophyta</taxon>
        <taxon>Tracheophyta</taxon>
        <taxon>Spermatophyta</taxon>
        <taxon>Magnoliopsida</taxon>
        <taxon>eudicotyledons</taxon>
        <taxon>Gunneridae</taxon>
        <taxon>Pentapetalae</taxon>
        <taxon>rosids</taxon>
        <taxon>fabids</taxon>
        <taxon>Rosales</taxon>
        <taxon>Cannabaceae</taxon>
        <taxon>Cannabis</taxon>
    </lineage>
</organism>
<evidence type="ECO:0000313" key="3">
    <source>
        <dbReference type="Proteomes" id="UP000583929"/>
    </source>
</evidence>
<feature type="region of interest" description="Disordered" evidence="1">
    <location>
        <begin position="1"/>
        <end position="203"/>
    </location>
</feature>
<name>A0A7J6DR96_CANSA</name>
<dbReference type="Proteomes" id="UP000583929">
    <property type="component" value="Unassembled WGS sequence"/>
</dbReference>
<dbReference type="InterPro" id="IPR012438">
    <property type="entry name" value="DUF1639"/>
</dbReference>
<gene>
    <name evidence="2" type="ORF">G4B88_024095</name>
</gene>
<accession>A0A7J6DR96</accession>
<dbReference type="PANTHER" id="PTHR33130">
    <property type="entry name" value="PUTATIVE (DUF1639)-RELATED"/>
    <property type="match status" value="1"/>
</dbReference>
<comment type="caution">
    <text evidence="2">The sequence shown here is derived from an EMBL/GenBank/DDBJ whole genome shotgun (WGS) entry which is preliminary data.</text>
</comment>
<keyword evidence="3" id="KW-1185">Reference proteome</keyword>
<evidence type="ECO:0000313" key="2">
    <source>
        <dbReference type="EMBL" id="KAF4348617.1"/>
    </source>
</evidence>
<evidence type="ECO:0000256" key="1">
    <source>
        <dbReference type="SAM" id="MobiDB-lite"/>
    </source>
</evidence>
<sequence>MMRYQRVISPDCVPLSNGNGTKKPINREQDTITRFRSPSSSSSTQQDLTFQQSIEQPHHHHHHHHHHDSSSSPSPSRGSGDMLLQWGQKKRSRVSRTEIHKNLNMEDSSSSLSAVSLVQVVRQRRLPNHSGSTPKKLLNSNIMPPPPTPPPLPSSSSSSNGTRARKEVLLSHRNLEDRSGTNGSPSRICGGGSGRSTVGKSEKKVSSSCLARLGNDKKEDDFLAMKGTKLPQRPKKRPKNVDRALQYCFPGMWLSDLTRNRYEVREKKCVKKQKQRRGLKGMESLDSDSE</sequence>
<dbReference type="AlphaFoldDB" id="A0A7J6DR96"/>
<feature type="compositionally biased region" description="Basic residues" evidence="1">
    <location>
        <begin position="58"/>
        <end position="67"/>
    </location>
</feature>
<proteinExistence type="predicted"/>
<dbReference type="EMBL" id="JAATIQ010000677">
    <property type="protein sequence ID" value="KAF4348617.1"/>
    <property type="molecule type" value="Genomic_DNA"/>
</dbReference>